<dbReference type="PANTHER" id="PTHR34846:SF10">
    <property type="entry name" value="CYTOPLASMIC PROTEIN"/>
    <property type="match status" value="1"/>
</dbReference>
<dbReference type="PANTHER" id="PTHR34846">
    <property type="entry name" value="4-CARBOXYMUCONOLACTONE DECARBOXYLASE FAMILY PROTEIN (AFU_ORTHOLOGUE AFUA_6G11590)"/>
    <property type="match status" value="1"/>
</dbReference>
<proteinExistence type="predicted"/>
<gene>
    <name evidence="2" type="ORF">SAMN05216267_107717</name>
</gene>
<keyword evidence="2" id="KW-0575">Peroxidase</keyword>
<dbReference type="Pfam" id="PF02627">
    <property type="entry name" value="CMD"/>
    <property type="match status" value="1"/>
</dbReference>
<dbReference type="EMBL" id="FODD01000077">
    <property type="protein sequence ID" value="SEP04071.1"/>
    <property type="molecule type" value="Genomic_DNA"/>
</dbReference>
<accession>A0A1H8ULN2</accession>
<dbReference type="SUPFAM" id="SSF69118">
    <property type="entry name" value="AhpD-like"/>
    <property type="match status" value="1"/>
</dbReference>
<dbReference type="Gene3D" id="1.20.1290.10">
    <property type="entry name" value="AhpD-like"/>
    <property type="match status" value="1"/>
</dbReference>
<dbReference type="GO" id="GO:0051920">
    <property type="term" value="F:peroxiredoxin activity"/>
    <property type="evidence" value="ECO:0007669"/>
    <property type="project" value="InterPro"/>
</dbReference>
<dbReference type="InterPro" id="IPR003779">
    <property type="entry name" value="CMD-like"/>
</dbReference>
<evidence type="ECO:0000259" key="1">
    <source>
        <dbReference type="Pfam" id="PF02627"/>
    </source>
</evidence>
<protein>
    <submittedName>
        <fullName evidence="2">Alkylhydroperoxidase family enzyme, contains CxxC motif</fullName>
    </submittedName>
</protein>
<feature type="domain" description="Carboxymuconolactone decarboxylase-like" evidence="1">
    <location>
        <begin position="13"/>
        <end position="94"/>
    </location>
</feature>
<keyword evidence="3" id="KW-1185">Reference proteome</keyword>
<dbReference type="InterPro" id="IPR029032">
    <property type="entry name" value="AhpD-like"/>
</dbReference>
<keyword evidence="2" id="KW-0560">Oxidoreductase</keyword>
<sequence length="156" mass="16095">MGSRMGNPLAQVPELAEAGGALLKALGNGAVAPVTINLVNLRAGQIAGSTYATVRFTTALRESGESDARIAAVATWWDGDAFTESERAALALTEAVFQPGGADERVSDDVYADAVKHYDAKGMATLSAVIGQAAYSLAFALIGKPVPGVPMAEQWT</sequence>
<dbReference type="STRING" id="310780.SAMN05216267_107717"/>
<evidence type="ECO:0000313" key="3">
    <source>
        <dbReference type="Proteomes" id="UP000181951"/>
    </source>
</evidence>
<name>A0A1H8ULN2_9ACTN</name>
<reference evidence="2 3" key="1">
    <citation type="submission" date="2016-10" db="EMBL/GenBank/DDBJ databases">
        <authorList>
            <person name="de Groot N.N."/>
        </authorList>
    </citation>
    <scope>NUCLEOTIDE SEQUENCE [LARGE SCALE GENOMIC DNA]</scope>
    <source>
        <strain evidence="2 3">CGMCC 4.2026</strain>
    </source>
</reference>
<evidence type="ECO:0000313" key="2">
    <source>
        <dbReference type="EMBL" id="SEP04071.1"/>
    </source>
</evidence>
<organism evidence="2 3">
    <name type="scientific">Actinacidiphila rubida</name>
    <dbReference type="NCBI Taxonomy" id="310780"/>
    <lineage>
        <taxon>Bacteria</taxon>
        <taxon>Bacillati</taxon>
        <taxon>Actinomycetota</taxon>
        <taxon>Actinomycetes</taxon>
        <taxon>Kitasatosporales</taxon>
        <taxon>Streptomycetaceae</taxon>
        <taxon>Actinacidiphila</taxon>
    </lineage>
</organism>
<dbReference type="AlphaFoldDB" id="A0A1H8ULN2"/>
<dbReference type="Proteomes" id="UP000181951">
    <property type="component" value="Unassembled WGS sequence"/>
</dbReference>